<accession>A0AAV7ZQF1</accession>
<proteinExistence type="predicted"/>
<comment type="caution">
    <text evidence="1">The sequence shown here is derived from an EMBL/GenBank/DDBJ whole genome shotgun (WGS) entry which is preliminary data.</text>
</comment>
<reference evidence="1" key="1">
    <citation type="submission" date="2022-08" db="EMBL/GenBank/DDBJ databases">
        <title>Novel sulphate-reducing endosymbionts in the free-living metamonad Anaeramoeba.</title>
        <authorList>
            <person name="Jerlstrom-Hultqvist J."/>
            <person name="Cepicka I."/>
            <person name="Gallot-Lavallee L."/>
            <person name="Salas-Leiva D."/>
            <person name="Curtis B.A."/>
            <person name="Zahonova K."/>
            <person name="Pipaliya S."/>
            <person name="Dacks J."/>
            <person name="Roger A.J."/>
        </authorList>
    </citation>
    <scope>NUCLEOTIDE SEQUENCE</scope>
    <source>
        <strain evidence="1">Busselton2</strain>
    </source>
</reference>
<gene>
    <name evidence="1" type="ORF">M0812_09181</name>
</gene>
<dbReference type="EMBL" id="JANTQA010000023">
    <property type="protein sequence ID" value="KAJ3443344.1"/>
    <property type="molecule type" value="Genomic_DNA"/>
</dbReference>
<evidence type="ECO:0000313" key="2">
    <source>
        <dbReference type="Proteomes" id="UP001146793"/>
    </source>
</evidence>
<name>A0AAV7ZQF1_9EUKA</name>
<protein>
    <submittedName>
        <fullName evidence="1">Uncharacterized protein</fullName>
    </submittedName>
</protein>
<dbReference type="Proteomes" id="UP001146793">
    <property type="component" value="Unassembled WGS sequence"/>
</dbReference>
<evidence type="ECO:0000313" key="1">
    <source>
        <dbReference type="EMBL" id="KAJ3443344.1"/>
    </source>
</evidence>
<sequence length="267" mass="31829">MNQKKSKYGKEEILDKRCLLGSYSFTSPLTKERINKIEQFMKKTDCLLAESINFLWFLNWDLKLAVATHVLCKMSRLKTKTFEKNQQLDRSHSSVQRKQKNLYDRKRLLAQTKSVSCPNVVKAFQFNEKKKRRKQKYKTNVKRALSLREIQDNSTNDKEAMKRFLTQKPAPRWKARLTAFDDYDSNLIRGWPFCLKEFNGMDENKKRIRKLIIHKKLFQIYLLLNPSVSIKNLQRGLITFMEKQNFLNLSKYDDPVYLFVSYEAPTF</sequence>
<dbReference type="AlphaFoldDB" id="A0AAV7ZQF1"/>
<organism evidence="1 2">
    <name type="scientific">Anaeramoeba flamelloides</name>
    <dbReference type="NCBI Taxonomy" id="1746091"/>
    <lineage>
        <taxon>Eukaryota</taxon>
        <taxon>Metamonada</taxon>
        <taxon>Anaeramoebidae</taxon>
        <taxon>Anaeramoeba</taxon>
    </lineage>
</organism>